<evidence type="ECO:0000256" key="1">
    <source>
        <dbReference type="SAM" id="Phobius"/>
    </source>
</evidence>
<proteinExistence type="predicted"/>
<dbReference type="Proteomes" id="UP000004848">
    <property type="component" value="Unassembled WGS sequence"/>
</dbReference>
<feature type="transmembrane region" description="Helical" evidence="1">
    <location>
        <begin position="6"/>
        <end position="24"/>
    </location>
</feature>
<protein>
    <submittedName>
        <fullName evidence="2">Uncharacterized protein</fullName>
    </submittedName>
</protein>
<name>A0P2N4_ROSAI</name>
<comment type="caution">
    <text evidence="2">The sequence shown here is derived from an EMBL/GenBank/DDBJ whole genome shotgun (WGS) entry which is preliminary data.</text>
</comment>
<sequence>MFLNAVHAMIAWFMNFPVLILFPIEPARSGAGGTKRGGDGGA</sequence>
<accession>A0P2N4</accession>
<dbReference type="EMBL" id="AAUW01000027">
    <property type="protein sequence ID" value="EAV40687.1"/>
    <property type="molecule type" value="Genomic_DNA"/>
</dbReference>
<dbReference type="AlphaFoldDB" id="A0P2N4"/>
<reference evidence="2 3" key="1">
    <citation type="submission" date="2006-05" db="EMBL/GenBank/DDBJ databases">
        <authorList>
            <person name="King G."/>
            <person name="Ferriera S."/>
            <person name="Johnson J."/>
            <person name="Kravitz S."/>
            <person name="Beeson K."/>
            <person name="Sutton G."/>
            <person name="Rogers Y.-H."/>
            <person name="Friedman R."/>
            <person name="Frazier M."/>
            <person name="Venter J.C."/>
        </authorList>
    </citation>
    <scope>NUCLEOTIDE SEQUENCE [LARGE SCALE GENOMIC DNA]</scope>
    <source>
        <strain evidence="3">ATCC 25650 / DSM 13394 / JCM 20685 / NBRC 16684 / NCIMB 2208 / IAM 12614 / B1</strain>
    </source>
</reference>
<keyword evidence="1" id="KW-0472">Membrane</keyword>
<keyword evidence="1" id="KW-1133">Transmembrane helix</keyword>
<evidence type="ECO:0000313" key="3">
    <source>
        <dbReference type="Proteomes" id="UP000004848"/>
    </source>
</evidence>
<organism evidence="2 3">
    <name type="scientific">Roseibium aggregatum (strain ATCC 25650 / DSM 13394 / JCM 20685 / NBRC 16684 / NCIMB 2208 / IAM 12614 / B1)</name>
    <name type="common">Stappia aggregata</name>
    <dbReference type="NCBI Taxonomy" id="384765"/>
    <lineage>
        <taxon>Bacteria</taxon>
        <taxon>Pseudomonadati</taxon>
        <taxon>Pseudomonadota</taxon>
        <taxon>Alphaproteobacteria</taxon>
        <taxon>Hyphomicrobiales</taxon>
        <taxon>Stappiaceae</taxon>
        <taxon>Roseibium</taxon>
    </lineage>
</organism>
<gene>
    <name evidence="2" type="ORF">SIAM614_00557</name>
</gene>
<evidence type="ECO:0000313" key="2">
    <source>
        <dbReference type="EMBL" id="EAV40687.1"/>
    </source>
</evidence>
<keyword evidence="1" id="KW-0812">Transmembrane</keyword>